<dbReference type="EMBL" id="UZAH01032401">
    <property type="protein sequence ID" value="VDP21555.1"/>
    <property type="molecule type" value="Genomic_DNA"/>
</dbReference>
<reference evidence="3" key="2">
    <citation type="submission" date="2019-09" db="UniProtKB">
        <authorList>
            <consortium name="WormBaseParasite"/>
        </authorList>
    </citation>
    <scope>IDENTIFICATION</scope>
</reference>
<accession>A0A3P8CS06</accession>
<gene>
    <name evidence="1" type="ORF">HPBE_LOCUS20731</name>
</gene>
<accession>A0A183GEH7</accession>
<evidence type="ECO:0000313" key="3">
    <source>
        <dbReference type="WBParaSite" id="HPBE_0002073201-mRNA-1"/>
    </source>
</evidence>
<name>A0A183GEH7_HELPZ</name>
<sequence length="87" mass="10225">MVWKWGFRGFGTHLSVALALVLLVFNAYLGARTWADLHRQNEVYLKRQTRNFSRSRPAVQTHRRRASSPVWIERNPCEQEERNAASK</sequence>
<evidence type="ECO:0000313" key="2">
    <source>
        <dbReference type="Proteomes" id="UP000050761"/>
    </source>
</evidence>
<evidence type="ECO:0000313" key="1">
    <source>
        <dbReference type="EMBL" id="VDP21555.1"/>
    </source>
</evidence>
<dbReference type="WBParaSite" id="HPBE_0002073201-mRNA-1">
    <property type="protein sequence ID" value="HPBE_0002073201-mRNA-1"/>
    <property type="gene ID" value="HPBE_0002073201"/>
</dbReference>
<dbReference type="AlphaFoldDB" id="A0A183GEH7"/>
<proteinExistence type="predicted"/>
<keyword evidence="2" id="KW-1185">Reference proteome</keyword>
<dbReference type="Proteomes" id="UP000050761">
    <property type="component" value="Unassembled WGS sequence"/>
</dbReference>
<reference evidence="1 2" key="1">
    <citation type="submission" date="2018-11" db="EMBL/GenBank/DDBJ databases">
        <authorList>
            <consortium name="Pathogen Informatics"/>
        </authorList>
    </citation>
    <scope>NUCLEOTIDE SEQUENCE [LARGE SCALE GENOMIC DNA]</scope>
</reference>
<protein>
    <submittedName>
        <fullName evidence="3">Secreted protein</fullName>
    </submittedName>
</protein>
<organism evidence="2 3">
    <name type="scientific">Heligmosomoides polygyrus</name>
    <name type="common">Parasitic roundworm</name>
    <dbReference type="NCBI Taxonomy" id="6339"/>
    <lineage>
        <taxon>Eukaryota</taxon>
        <taxon>Metazoa</taxon>
        <taxon>Ecdysozoa</taxon>
        <taxon>Nematoda</taxon>
        <taxon>Chromadorea</taxon>
        <taxon>Rhabditida</taxon>
        <taxon>Rhabditina</taxon>
        <taxon>Rhabditomorpha</taxon>
        <taxon>Strongyloidea</taxon>
        <taxon>Heligmosomidae</taxon>
        <taxon>Heligmosomoides</taxon>
    </lineage>
</organism>